<dbReference type="InterPro" id="IPR018723">
    <property type="entry name" value="DUF2254_membrane"/>
</dbReference>
<comment type="caution">
    <text evidence="3">The sequence shown here is derived from an EMBL/GenBank/DDBJ whole genome shotgun (WGS) entry which is preliminary data.</text>
</comment>
<evidence type="ECO:0000313" key="3">
    <source>
        <dbReference type="EMBL" id="SCW69034.1"/>
    </source>
</evidence>
<dbReference type="EMBL" id="FMTL01000002">
    <property type="protein sequence ID" value="SCW69034.1"/>
    <property type="molecule type" value="Genomic_DNA"/>
</dbReference>
<feature type="transmembrane region" description="Helical" evidence="2">
    <location>
        <begin position="115"/>
        <end position="132"/>
    </location>
</feature>
<keyword evidence="2" id="KW-1133">Transmembrane helix</keyword>
<feature type="transmembrane region" description="Helical" evidence="2">
    <location>
        <begin position="144"/>
        <end position="163"/>
    </location>
</feature>
<gene>
    <name evidence="3" type="ORF">SAMN05216370_2841</name>
</gene>
<dbReference type="AlphaFoldDB" id="A0AB37Z902"/>
<dbReference type="Pfam" id="PF10011">
    <property type="entry name" value="DUF2254"/>
    <property type="match status" value="1"/>
</dbReference>
<organism evidence="3 4">
    <name type="scientific">Pseudomonas peli</name>
    <dbReference type="NCBI Taxonomy" id="592361"/>
    <lineage>
        <taxon>Bacteria</taxon>
        <taxon>Pseudomonadati</taxon>
        <taxon>Pseudomonadota</taxon>
        <taxon>Gammaproteobacteria</taxon>
        <taxon>Pseudomonadales</taxon>
        <taxon>Pseudomonadaceae</taxon>
        <taxon>Pseudomonas</taxon>
    </lineage>
</organism>
<dbReference type="Proteomes" id="UP000242418">
    <property type="component" value="Unassembled WGS sequence"/>
</dbReference>
<keyword evidence="2" id="KW-0472">Membrane</keyword>
<sequence>MPRLLNFAFRLYQRILHSLALYPTLIALGFFVLCLLSMSIEYQPWMMSLKGEIDVGLVRNAENARLILGTLVGGILSLMVFSFSMVMVVLNNAAAALSPRVVPGLISDKSHQKTLGFYLGTILFSLLLITTIELDNSTQVPSLGVLMALAMGIACLGLFVHFIHSISRSIQVEYILNNLYHTTLAKLAAREAKLAAIDNLPSWPKDQNWQEVCAQRSGYFKELNVNTINTILCEHDLRMTVMIHRGFFVMSGRPLFKLDRQVDSAITDALLDCFDFFLEEYAHSHYLFGCTQMSEIAVKALSPGINDPGTAITAIDLLSVLFSKRLALPDLDVTLADDGPPRLLHYELSLDELLQRVFGPIRHYGCADVSVLIGLLQAFKNLLYQPLRATQKTDLLRHVRSVQETADQHLCNSRDRQAINQLLERINQTSSALEPIALLGIPGSKGAEDNTQQPSTSSREAL</sequence>
<proteinExistence type="predicted"/>
<dbReference type="RefSeq" id="WP_090253517.1">
    <property type="nucleotide sequence ID" value="NZ_FMTL01000002.1"/>
</dbReference>
<feature type="region of interest" description="Disordered" evidence="1">
    <location>
        <begin position="443"/>
        <end position="462"/>
    </location>
</feature>
<feature type="transmembrane region" description="Helical" evidence="2">
    <location>
        <begin position="66"/>
        <end position="94"/>
    </location>
</feature>
<feature type="transmembrane region" description="Helical" evidence="2">
    <location>
        <begin position="20"/>
        <end position="40"/>
    </location>
</feature>
<protein>
    <submittedName>
        <fullName evidence="3">Uncharacterized membrane protein</fullName>
    </submittedName>
</protein>
<accession>A0AB37Z902</accession>
<name>A0AB37Z902_9PSED</name>
<evidence type="ECO:0000313" key="4">
    <source>
        <dbReference type="Proteomes" id="UP000242418"/>
    </source>
</evidence>
<reference evidence="3 4" key="1">
    <citation type="submission" date="2016-10" db="EMBL/GenBank/DDBJ databases">
        <authorList>
            <person name="Varghese N."/>
            <person name="Submissions S."/>
        </authorList>
    </citation>
    <scope>NUCLEOTIDE SEQUENCE [LARGE SCALE GENOMIC DNA]</scope>
    <source>
        <strain evidence="3 4">DSM 17833</strain>
    </source>
</reference>
<feature type="compositionally biased region" description="Polar residues" evidence="1">
    <location>
        <begin position="449"/>
        <end position="462"/>
    </location>
</feature>
<keyword evidence="4" id="KW-1185">Reference proteome</keyword>
<evidence type="ECO:0000256" key="2">
    <source>
        <dbReference type="SAM" id="Phobius"/>
    </source>
</evidence>
<evidence type="ECO:0000256" key="1">
    <source>
        <dbReference type="SAM" id="MobiDB-lite"/>
    </source>
</evidence>
<keyword evidence="2" id="KW-0812">Transmembrane</keyword>